<name>Q2SI77_HAHCH</name>
<gene>
    <name evidence="1" type="ordered locus">HCH_02871</name>
</gene>
<evidence type="ECO:0000313" key="1">
    <source>
        <dbReference type="EMBL" id="ABC29647.1"/>
    </source>
</evidence>
<dbReference type="EMBL" id="CP000155">
    <property type="protein sequence ID" value="ABC29647.1"/>
    <property type="molecule type" value="Genomic_DNA"/>
</dbReference>
<evidence type="ECO:0000313" key="2">
    <source>
        <dbReference type="Proteomes" id="UP000000238"/>
    </source>
</evidence>
<accession>Q2SI77</accession>
<protein>
    <submittedName>
        <fullName evidence="1">Uncharacterized protein</fullName>
    </submittedName>
</protein>
<organism evidence="1 2">
    <name type="scientific">Hahella chejuensis (strain KCTC 2396)</name>
    <dbReference type="NCBI Taxonomy" id="349521"/>
    <lineage>
        <taxon>Bacteria</taxon>
        <taxon>Pseudomonadati</taxon>
        <taxon>Pseudomonadota</taxon>
        <taxon>Gammaproteobacteria</taxon>
        <taxon>Oceanospirillales</taxon>
        <taxon>Hahellaceae</taxon>
        <taxon>Hahella</taxon>
    </lineage>
</organism>
<proteinExistence type="predicted"/>
<reference evidence="1 2" key="1">
    <citation type="journal article" date="2005" name="Nucleic Acids Res.">
        <title>Genomic blueprint of Hahella chejuensis, a marine microbe producing an algicidal agent.</title>
        <authorList>
            <person name="Jeong H."/>
            <person name="Yim J.H."/>
            <person name="Lee C."/>
            <person name="Choi S.-H."/>
            <person name="Park Y.K."/>
            <person name="Yoon S.H."/>
            <person name="Hur C.-G."/>
            <person name="Kang H.-Y."/>
            <person name="Kim D."/>
            <person name="Lee H.H."/>
            <person name="Park K.H."/>
            <person name="Park S.-H."/>
            <person name="Park H.-S."/>
            <person name="Lee H.K."/>
            <person name="Oh T.K."/>
            <person name="Kim J.F."/>
        </authorList>
    </citation>
    <scope>NUCLEOTIDE SEQUENCE [LARGE SCALE GENOMIC DNA]</scope>
    <source>
        <strain evidence="1 2">KCTC 2396</strain>
    </source>
</reference>
<sequence length="53" mass="6240">MPKDRKELINEITTILHKLTDIGLSEIHILCERQLEIEQLVNAFHRDQDDAQD</sequence>
<dbReference type="RefSeq" id="WP_011396716.1">
    <property type="nucleotide sequence ID" value="NC_007645.1"/>
</dbReference>
<dbReference type="AlphaFoldDB" id="Q2SI77"/>
<keyword evidence="2" id="KW-1185">Reference proteome</keyword>
<dbReference type="HOGENOM" id="CLU_3062123_0_0_6"/>
<dbReference type="Proteomes" id="UP000000238">
    <property type="component" value="Chromosome"/>
</dbReference>
<dbReference type="KEGG" id="hch:HCH_02871"/>
<dbReference type="STRING" id="349521.HCH_02871"/>